<dbReference type="SUPFAM" id="SSF52540">
    <property type="entry name" value="P-loop containing nucleoside triphosphate hydrolases"/>
    <property type="match status" value="2"/>
</dbReference>
<reference evidence="12" key="1">
    <citation type="journal article" date="2019" name="Int. J. Syst. Evol. Microbiol.">
        <title>The Global Catalogue of Microorganisms (GCM) 10K type strain sequencing project: providing services to taxonomists for standard genome sequencing and annotation.</title>
        <authorList>
            <consortium name="The Broad Institute Genomics Platform"/>
            <consortium name="The Broad Institute Genome Sequencing Center for Infectious Disease"/>
            <person name="Wu L."/>
            <person name="Ma J."/>
        </authorList>
    </citation>
    <scope>NUCLEOTIDE SEQUENCE [LARGE SCALE GENOMIC DNA]</scope>
    <source>
        <strain evidence="12">CGMCC 1.19062</strain>
    </source>
</reference>
<dbReference type="SMART" id="SM00490">
    <property type="entry name" value="HELICc"/>
    <property type="match status" value="1"/>
</dbReference>
<gene>
    <name evidence="11" type="ORF">ACFSM5_17820</name>
</gene>
<dbReference type="InterPro" id="IPR044742">
    <property type="entry name" value="DEAD/DEAH_RhlB"/>
</dbReference>
<dbReference type="EMBL" id="JBHUIP010000014">
    <property type="protein sequence ID" value="MFD2264768.1"/>
    <property type="molecule type" value="Genomic_DNA"/>
</dbReference>
<dbReference type="Gene3D" id="3.40.50.300">
    <property type="entry name" value="P-loop containing nucleotide triphosphate hydrolases"/>
    <property type="match status" value="2"/>
</dbReference>
<dbReference type="InterPro" id="IPR050079">
    <property type="entry name" value="DEAD_box_RNA_helicase"/>
</dbReference>
<evidence type="ECO:0000256" key="6">
    <source>
        <dbReference type="PROSITE-ProRule" id="PRU00552"/>
    </source>
</evidence>
<evidence type="ECO:0000313" key="11">
    <source>
        <dbReference type="EMBL" id="MFD2264768.1"/>
    </source>
</evidence>
<dbReference type="CDD" id="cd00268">
    <property type="entry name" value="DEADc"/>
    <property type="match status" value="1"/>
</dbReference>
<feature type="region of interest" description="Disordered" evidence="7">
    <location>
        <begin position="379"/>
        <end position="498"/>
    </location>
</feature>
<evidence type="ECO:0000256" key="3">
    <source>
        <dbReference type="ARBA" id="ARBA00022806"/>
    </source>
</evidence>
<organism evidence="11 12">
    <name type="scientific">Lacibacterium aquatile</name>
    <dbReference type="NCBI Taxonomy" id="1168082"/>
    <lineage>
        <taxon>Bacteria</taxon>
        <taxon>Pseudomonadati</taxon>
        <taxon>Pseudomonadota</taxon>
        <taxon>Alphaproteobacteria</taxon>
        <taxon>Rhodospirillales</taxon>
        <taxon>Rhodospirillaceae</taxon>
    </lineage>
</organism>
<dbReference type="GO" id="GO:0004386">
    <property type="term" value="F:helicase activity"/>
    <property type="evidence" value="ECO:0007669"/>
    <property type="project" value="UniProtKB-KW"/>
</dbReference>
<feature type="domain" description="Helicase C-terminal" evidence="9">
    <location>
        <begin position="236"/>
        <end position="380"/>
    </location>
</feature>
<proteinExistence type="inferred from homology"/>
<dbReference type="InterPro" id="IPR014001">
    <property type="entry name" value="Helicase_ATP-bd"/>
</dbReference>
<feature type="compositionally biased region" description="Basic and acidic residues" evidence="7">
    <location>
        <begin position="423"/>
        <end position="436"/>
    </location>
</feature>
<dbReference type="Pfam" id="PF00271">
    <property type="entry name" value="Helicase_C"/>
    <property type="match status" value="1"/>
</dbReference>
<dbReference type="InterPro" id="IPR011545">
    <property type="entry name" value="DEAD/DEAH_box_helicase_dom"/>
</dbReference>
<evidence type="ECO:0000256" key="5">
    <source>
        <dbReference type="ARBA" id="ARBA00038437"/>
    </source>
</evidence>
<evidence type="ECO:0000259" key="8">
    <source>
        <dbReference type="PROSITE" id="PS51192"/>
    </source>
</evidence>
<dbReference type="InterPro" id="IPR001650">
    <property type="entry name" value="Helicase_C-like"/>
</dbReference>
<evidence type="ECO:0000259" key="10">
    <source>
        <dbReference type="PROSITE" id="PS51195"/>
    </source>
</evidence>
<feature type="domain" description="Helicase ATP-binding" evidence="8">
    <location>
        <begin position="33"/>
        <end position="208"/>
    </location>
</feature>
<feature type="compositionally biased region" description="Basic residues" evidence="7">
    <location>
        <begin position="463"/>
        <end position="474"/>
    </location>
</feature>
<dbReference type="Pfam" id="PF00270">
    <property type="entry name" value="DEAD"/>
    <property type="match status" value="1"/>
</dbReference>
<keyword evidence="4" id="KW-0067">ATP-binding</keyword>
<dbReference type="GO" id="GO:0016787">
    <property type="term" value="F:hydrolase activity"/>
    <property type="evidence" value="ECO:0007669"/>
    <property type="project" value="UniProtKB-KW"/>
</dbReference>
<evidence type="ECO:0000256" key="4">
    <source>
        <dbReference type="ARBA" id="ARBA00022840"/>
    </source>
</evidence>
<dbReference type="PANTHER" id="PTHR47959">
    <property type="entry name" value="ATP-DEPENDENT RNA HELICASE RHLE-RELATED"/>
    <property type="match status" value="1"/>
</dbReference>
<dbReference type="RefSeq" id="WP_379877891.1">
    <property type="nucleotide sequence ID" value="NZ_JBHUIP010000014.1"/>
</dbReference>
<evidence type="ECO:0000259" key="9">
    <source>
        <dbReference type="PROSITE" id="PS51194"/>
    </source>
</evidence>
<dbReference type="PANTHER" id="PTHR47959:SF13">
    <property type="entry name" value="ATP-DEPENDENT RNA HELICASE RHLE"/>
    <property type="match status" value="1"/>
</dbReference>
<keyword evidence="12" id="KW-1185">Reference proteome</keyword>
<dbReference type="InterPro" id="IPR027417">
    <property type="entry name" value="P-loop_NTPase"/>
</dbReference>
<feature type="short sequence motif" description="Q motif" evidence="6">
    <location>
        <begin position="2"/>
        <end position="30"/>
    </location>
</feature>
<name>A0ABW5DVN4_9PROT</name>
<keyword evidence="3 11" id="KW-0347">Helicase</keyword>
<dbReference type="SMART" id="SM00487">
    <property type="entry name" value="DEXDc"/>
    <property type="match status" value="1"/>
</dbReference>
<evidence type="ECO:0000256" key="7">
    <source>
        <dbReference type="SAM" id="MobiDB-lite"/>
    </source>
</evidence>
<dbReference type="EC" id="3.6.4.-" evidence="11"/>
<comment type="similarity">
    <text evidence="5">Belongs to the DEAD box helicase family.</text>
</comment>
<feature type="compositionally biased region" description="Gly residues" evidence="7">
    <location>
        <begin position="395"/>
        <end position="413"/>
    </location>
</feature>
<comment type="caution">
    <text evidence="11">The sequence shown here is derived from an EMBL/GenBank/DDBJ whole genome shotgun (WGS) entry which is preliminary data.</text>
</comment>
<dbReference type="InterPro" id="IPR014014">
    <property type="entry name" value="RNA_helicase_DEAD_Q_motif"/>
</dbReference>
<accession>A0ABW5DVN4</accession>
<dbReference type="CDD" id="cd18787">
    <property type="entry name" value="SF2_C_DEAD"/>
    <property type="match status" value="1"/>
</dbReference>
<evidence type="ECO:0000256" key="1">
    <source>
        <dbReference type="ARBA" id="ARBA00022741"/>
    </source>
</evidence>
<evidence type="ECO:0000313" key="12">
    <source>
        <dbReference type="Proteomes" id="UP001597295"/>
    </source>
</evidence>
<dbReference type="PROSITE" id="PS51194">
    <property type="entry name" value="HELICASE_CTER"/>
    <property type="match status" value="1"/>
</dbReference>
<evidence type="ECO:0000256" key="2">
    <source>
        <dbReference type="ARBA" id="ARBA00022801"/>
    </source>
</evidence>
<dbReference type="PROSITE" id="PS51192">
    <property type="entry name" value="HELICASE_ATP_BIND_1"/>
    <property type="match status" value="1"/>
</dbReference>
<protein>
    <submittedName>
        <fullName evidence="11">DEAD/DEAH box helicase</fullName>
        <ecNumber evidence="11">3.6.4.-</ecNumber>
    </submittedName>
</protein>
<keyword evidence="1" id="KW-0547">Nucleotide-binding</keyword>
<keyword evidence="2 11" id="KW-0378">Hydrolase</keyword>
<dbReference type="PROSITE" id="PS51195">
    <property type="entry name" value="Q_MOTIF"/>
    <property type="match status" value="1"/>
</dbReference>
<sequence length="498" mass="52712">MTDFAALGLSPALLTALAAEGHTTPTPIQAQTIPSLLEGRDVLGLAQTGTGKTAAFALPLLHRLEARRRRPPGKSCFVLILAPTRELASQIEERIRAYGRNMPISSMTVFGGVGMGPQIRTLARGVDIVVATPGRLMDHMSTGAVRLNQVEALVLDEVDQMLDLGFMPAIRKIVAAIPPQRQTLLFSATMPKEIAGLADDLLRDPLKVSVVPASTPAERIEQRVVVLPDPQAKRRALVKLLSAEGVERTLVFTRTKHGADKVAKHLGVDGIPCAAIHGEKSQGQRERALADFKTGRIKVLVATDIAARGIDVAGVTHVINADLPAQAETYVHRIGRTGRAGAEGEAISLMVMDELPALWDIEKVIQRRVPAVDMAGATMELPERPARRALAPKKQGGGRGNGGGRPGGFGKPNGGNASQGRPPRREGGHDGRREAAYDPLGDGTARSNSGRDGQYAKPAHAGKPAHGKPSHGKPAHGGQRPANNNGGGDNRVRRPRAG</sequence>
<feature type="domain" description="DEAD-box RNA helicase Q" evidence="10">
    <location>
        <begin position="2"/>
        <end position="30"/>
    </location>
</feature>
<dbReference type="Proteomes" id="UP001597295">
    <property type="component" value="Unassembled WGS sequence"/>
</dbReference>